<dbReference type="InterPro" id="IPR019079">
    <property type="entry name" value="Capsule_synth_CapA"/>
</dbReference>
<evidence type="ECO:0000259" key="3">
    <source>
        <dbReference type="SMART" id="SM00854"/>
    </source>
</evidence>
<accession>A0A0P9YAD6</accession>
<feature type="compositionally biased region" description="Polar residues" evidence="2">
    <location>
        <begin position="7"/>
        <end position="21"/>
    </location>
</feature>
<dbReference type="PANTHER" id="PTHR33393:SF13">
    <property type="entry name" value="PGA BIOSYNTHESIS PROTEIN CAPA"/>
    <property type="match status" value="1"/>
</dbReference>
<dbReference type="SMART" id="SM00854">
    <property type="entry name" value="PGA_cap"/>
    <property type="match status" value="1"/>
</dbReference>
<dbReference type="SUPFAM" id="SSF56300">
    <property type="entry name" value="Metallo-dependent phosphatases"/>
    <property type="match status" value="1"/>
</dbReference>
<gene>
    <name evidence="4" type="ORF">ALO52_03434</name>
</gene>
<dbReference type="PANTHER" id="PTHR33393">
    <property type="entry name" value="POLYGLUTAMINE SYNTHESIS ACCESSORY PROTEIN RV0574C-RELATED"/>
    <property type="match status" value="1"/>
</dbReference>
<dbReference type="EMBL" id="LJRC01000001">
    <property type="protein sequence ID" value="KPY42037.1"/>
    <property type="molecule type" value="Genomic_DNA"/>
</dbReference>
<dbReference type="InterPro" id="IPR029052">
    <property type="entry name" value="Metallo-depent_PP-like"/>
</dbReference>
<comment type="similarity">
    <text evidence="1">Belongs to the CapA family.</text>
</comment>
<feature type="region of interest" description="Disordered" evidence="2">
    <location>
        <begin position="1"/>
        <end position="21"/>
    </location>
</feature>
<dbReference type="PATRIC" id="fig|251707.3.peg.4511"/>
<protein>
    <submittedName>
        <fullName evidence="4">Poly-gamma-glutamate biosynthesis protein</fullName>
    </submittedName>
</protein>
<name>A0A0P9YAD6_9PSED</name>
<dbReference type="RefSeq" id="WP_057407786.1">
    <property type="nucleotide sequence ID" value="NZ_LJRC01000001.1"/>
</dbReference>
<comment type="caution">
    <text evidence="4">The sequence shown here is derived from an EMBL/GenBank/DDBJ whole genome shotgun (WGS) entry which is preliminary data.</text>
</comment>
<evidence type="ECO:0000313" key="4">
    <source>
        <dbReference type="EMBL" id="KPY42037.1"/>
    </source>
</evidence>
<reference evidence="4 5" key="1">
    <citation type="submission" date="2015-09" db="EMBL/GenBank/DDBJ databases">
        <title>Genome announcement of multiple Pseudomonas syringae strains.</title>
        <authorList>
            <person name="Thakur S."/>
            <person name="Wang P.W."/>
            <person name="Gong Y."/>
            <person name="Weir B.S."/>
            <person name="Guttman D.S."/>
        </authorList>
    </citation>
    <scope>NUCLEOTIDE SEQUENCE [LARGE SCALE GENOMIC DNA]</scope>
    <source>
        <strain evidence="4 5">ICMP3956</strain>
    </source>
</reference>
<dbReference type="Proteomes" id="UP000050562">
    <property type="component" value="Unassembled WGS sequence"/>
</dbReference>
<dbReference type="CDD" id="cd07381">
    <property type="entry name" value="MPP_CapA"/>
    <property type="match status" value="1"/>
</dbReference>
<evidence type="ECO:0000256" key="1">
    <source>
        <dbReference type="ARBA" id="ARBA00005662"/>
    </source>
</evidence>
<feature type="domain" description="Capsule synthesis protein CapA" evidence="3">
    <location>
        <begin position="32"/>
        <end position="346"/>
    </location>
</feature>
<evidence type="ECO:0000256" key="2">
    <source>
        <dbReference type="SAM" id="MobiDB-lite"/>
    </source>
</evidence>
<dbReference type="Pfam" id="PF09587">
    <property type="entry name" value="PGA_cap"/>
    <property type="match status" value="1"/>
</dbReference>
<dbReference type="AlphaFoldDB" id="A0A0P9YAD6"/>
<evidence type="ECO:0000313" key="5">
    <source>
        <dbReference type="Proteomes" id="UP000050562"/>
    </source>
</evidence>
<sequence>MDKRLDNSANATTTPGELSSSWTSANVEEGFTLVAVGDLIISDAIHARINRRSPDLLNVLKNADVTFGNFEGTAIDLQQYSGYPSALSGGSWLISTPAVAEDLKTMGFNLVSRANNHSTDWGVQGMRSTDELFRRAGVVQAGTGETLAQASAPAMLNTPAGRVSLVAAASRFEADARAIDPLGQIQGRPGLNALRTTRFVLVSEERLHQLAELRDSLPKGMMRRSVLASDAKNQLVTLFDTKYRARTQLDKEVEFSFTPDERDRLRILHSIRQAKQTSDFSVFSLHTHEPGNYCETPPDFMPTIARQAIDNGADAVIGHGPHQLRGIEIYKGKPIYYSLGNFFFMENQQFPITRDEYEKDRVEPGAMTEAEFMEHRRVHGVFKEQIWYESVIAVNRFSSTGTLQEVVLHPVEMHWQDERDADRGIPRLAYGADAQRILTRLQRLSAAYGTSLEIAGDQGLIRF</sequence>
<dbReference type="InterPro" id="IPR052169">
    <property type="entry name" value="CW_Biosynth-Accessory"/>
</dbReference>
<proteinExistence type="inferred from homology"/>
<organism evidence="4 5">
    <name type="scientific">Pseudomonas syringae pv. primulae</name>
    <dbReference type="NCBI Taxonomy" id="251707"/>
    <lineage>
        <taxon>Bacteria</taxon>
        <taxon>Pseudomonadati</taxon>
        <taxon>Pseudomonadota</taxon>
        <taxon>Gammaproteobacteria</taxon>
        <taxon>Pseudomonadales</taxon>
        <taxon>Pseudomonadaceae</taxon>
        <taxon>Pseudomonas</taxon>
    </lineage>
</organism>